<name>A0A7J6V9V6_THATH</name>
<accession>A0A7J6V9V6</accession>
<dbReference type="PANTHER" id="PTHR13389:SF0">
    <property type="entry name" value="PUMILIO HOMOLOG 3"/>
    <property type="match status" value="1"/>
</dbReference>
<dbReference type="GO" id="GO:0003729">
    <property type="term" value="F:mRNA binding"/>
    <property type="evidence" value="ECO:0007669"/>
    <property type="project" value="TreeGrafter"/>
</dbReference>
<keyword evidence="2" id="KW-0810">Translation regulation</keyword>
<dbReference type="InterPro" id="IPR001313">
    <property type="entry name" value="Pumilio_RNA-bd_rpt"/>
</dbReference>
<dbReference type="EMBL" id="JABWDY010036013">
    <property type="protein sequence ID" value="KAF5181547.1"/>
    <property type="molecule type" value="Genomic_DNA"/>
</dbReference>
<evidence type="ECO:0000256" key="2">
    <source>
        <dbReference type="ARBA" id="ARBA00022845"/>
    </source>
</evidence>
<gene>
    <name evidence="3" type="ORF">FRX31_028863</name>
</gene>
<protein>
    <submittedName>
        <fullName evidence="3">Pumilio-like protein</fullName>
    </submittedName>
</protein>
<dbReference type="Gene3D" id="1.25.10.10">
    <property type="entry name" value="Leucine-rich Repeat Variant"/>
    <property type="match status" value="2"/>
</dbReference>
<dbReference type="InterPro" id="IPR011989">
    <property type="entry name" value="ARM-like"/>
</dbReference>
<dbReference type="Proteomes" id="UP000554482">
    <property type="component" value="Unassembled WGS sequence"/>
</dbReference>
<comment type="caution">
    <text evidence="3">The sequence shown here is derived from an EMBL/GenBank/DDBJ whole genome shotgun (WGS) entry which is preliminary data.</text>
</comment>
<keyword evidence="1" id="KW-0677">Repeat</keyword>
<proteinExistence type="predicted"/>
<dbReference type="SMART" id="SM00025">
    <property type="entry name" value="Pumilio"/>
    <property type="match status" value="3"/>
</dbReference>
<dbReference type="InterPro" id="IPR040059">
    <property type="entry name" value="PUM3"/>
</dbReference>
<evidence type="ECO:0000256" key="1">
    <source>
        <dbReference type="ARBA" id="ARBA00022737"/>
    </source>
</evidence>
<dbReference type="GO" id="GO:0005730">
    <property type="term" value="C:nucleolus"/>
    <property type="evidence" value="ECO:0007669"/>
    <property type="project" value="TreeGrafter"/>
</dbReference>
<keyword evidence="4" id="KW-1185">Reference proteome</keyword>
<evidence type="ECO:0000313" key="4">
    <source>
        <dbReference type="Proteomes" id="UP000554482"/>
    </source>
</evidence>
<dbReference type="AlphaFoldDB" id="A0A7J6V9V6"/>
<organism evidence="3 4">
    <name type="scientific">Thalictrum thalictroides</name>
    <name type="common">Rue-anemone</name>
    <name type="synonym">Anemone thalictroides</name>
    <dbReference type="NCBI Taxonomy" id="46969"/>
    <lineage>
        <taxon>Eukaryota</taxon>
        <taxon>Viridiplantae</taxon>
        <taxon>Streptophyta</taxon>
        <taxon>Embryophyta</taxon>
        <taxon>Tracheophyta</taxon>
        <taxon>Spermatophyta</taxon>
        <taxon>Magnoliopsida</taxon>
        <taxon>Ranunculales</taxon>
        <taxon>Ranunculaceae</taxon>
        <taxon>Thalictroideae</taxon>
        <taxon>Thalictrum</taxon>
    </lineage>
</organism>
<dbReference type="InterPro" id="IPR016024">
    <property type="entry name" value="ARM-type_fold"/>
</dbReference>
<dbReference type="PANTHER" id="PTHR13389">
    <property type="entry name" value="PUMILIO HOMOLOG 3"/>
    <property type="match status" value="1"/>
</dbReference>
<reference evidence="3 4" key="1">
    <citation type="submission" date="2020-06" db="EMBL/GenBank/DDBJ databases">
        <title>Transcriptomic and genomic resources for Thalictrum thalictroides and T. hernandezii: Facilitating candidate gene discovery in an emerging model plant lineage.</title>
        <authorList>
            <person name="Arias T."/>
            <person name="Riano-Pachon D.M."/>
            <person name="Di Stilio V.S."/>
        </authorList>
    </citation>
    <scope>NUCLEOTIDE SEQUENCE [LARGE SCALE GENOMIC DNA]</scope>
    <source>
        <strain evidence="4">cv. WT478/WT964</strain>
        <tissue evidence="3">Leaves</tissue>
    </source>
</reference>
<dbReference type="OrthoDB" id="497380at2759"/>
<sequence>MGGKRKNGEEENNNAPNLIENVVFKQRLVLLFCDFLELLELAEARKKKRKRHYTLEQELASLWERMRCRNIAKEDRSKLVSEAIQKVMGKICEIAVSHVSSRVLQLEGFISSLHGHVAPLLRHMVGSVVIEHTYQLGNPFQKQSLLLELYSAEVQLFKDLVTMKERRLEDLIPKLALNKGSVVRHMASVIQSILEKGIVDHSIIHTALIEYLNIADKSSATDILEQLSGPLLVRMIHTKDGSKLGMLCIKHGGAKERKKIIKGMKGHIEKIALDQYGCMIVLRELQPVLKELVFNMNGRRPLLQLLNPNCQRYLGSEDLAALNLSVQGEETEVALDLEKEKKYFRSW</sequence>
<evidence type="ECO:0000313" key="3">
    <source>
        <dbReference type="EMBL" id="KAF5181547.1"/>
    </source>
</evidence>
<dbReference type="GO" id="GO:0006417">
    <property type="term" value="P:regulation of translation"/>
    <property type="evidence" value="ECO:0007669"/>
    <property type="project" value="UniProtKB-KW"/>
</dbReference>
<dbReference type="SUPFAM" id="SSF48371">
    <property type="entry name" value="ARM repeat"/>
    <property type="match status" value="1"/>
</dbReference>